<dbReference type="GO" id="GO:0005886">
    <property type="term" value="C:plasma membrane"/>
    <property type="evidence" value="ECO:0007669"/>
    <property type="project" value="TreeGrafter"/>
</dbReference>
<dbReference type="OrthoDB" id="3648309at2759"/>
<feature type="transmembrane region" description="Helical" evidence="6">
    <location>
        <begin position="40"/>
        <end position="61"/>
    </location>
</feature>
<gene>
    <name evidence="7" type="ORF">JAAARDRAFT_34325</name>
</gene>
<evidence type="ECO:0000313" key="7">
    <source>
        <dbReference type="EMBL" id="KDQ58512.1"/>
    </source>
</evidence>
<evidence type="ECO:0000256" key="2">
    <source>
        <dbReference type="ARBA" id="ARBA00005587"/>
    </source>
</evidence>
<dbReference type="EMBL" id="KL197717">
    <property type="protein sequence ID" value="KDQ58512.1"/>
    <property type="molecule type" value="Genomic_DNA"/>
</dbReference>
<sequence>MSDIEKANGRVEHLSHLHNSAVDPVAQPSFGLRGVPMRKFGNPGALGLMSFATTTLVLSLINASARSVTTPNVVVGLAVFVGGLAQLLAGMWEFAVGNTFGATAFSSYGGFWMSYATILIPGSGILTGYTSAQELHNALGLYLTAWTIVTFVFLIACARKNGIFVFLFSSLVVTFACLAAAQFTGNAHVLKAGGVIGVIVALIAYYAALATMLTDDDWFTLPLFEFPKRDE</sequence>
<dbReference type="NCBIfam" id="NF038013">
    <property type="entry name" value="AceTr_1"/>
    <property type="match status" value="1"/>
</dbReference>
<dbReference type="FunCoup" id="A0A067Q4V3">
    <property type="interactions" value="55"/>
</dbReference>
<reference evidence="8" key="1">
    <citation type="journal article" date="2014" name="Proc. Natl. Acad. Sci. U.S.A.">
        <title>Extensive sampling of basidiomycete genomes demonstrates inadequacy of the white-rot/brown-rot paradigm for wood decay fungi.</title>
        <authorList>
            <person name="Riley R."/>
            <person name="Salamov A.A."/>
            <person name="Brown D.W."/>
            <person name="Nagy L.G."/>
            <person name="Floudas D."/>
            <person name="Held B.W."/>
            <person name="Levasseur A."/>
            <person name="Lombard V."/>
            <person name="Morin E."/>
            <person name="Otillar R."/>
            <person name="Lindquist E.A."/>
            <person name="Sun H."/>
            <person name="LaButti K.M."/>
            <person name="Schmutz J."/>
            <person name="Jabbour D."/>
            <person name="Luo H."/>
            <person name="Baker S.E."/>
            <person name="Pisabarro A.G."/>
            <person name="Walton J.D."/>
            <person name="Blanchette R.A."/>
            <person name="Henrissat B."/>
            <person name="Martin F."/>
            <person name="Cullen D."/>
            <person name="Hibbett D.S."/>
            <person name="Grigoriev I.V."/>
        </authorList>
    </citation>
    <scope>NUCLEOTIDE SEQUENCE [LARGE SCALE GENOMIC DNA]</scope>
    <source>
        <strain evidence="8">MUCL 33604</strain>
    </source>
</reference>
<feature type="transmembrane region" description="Helical" evidence="6">
    <location>
        <begin position="73"/>
        <end position="92"/>
    </location>
</feature>
<dbReference type="PANTHER" id="PTHR31123">
    <property type="entry name" value="ACCUMULATION OF DYADS PROTEIN 2-RELATED"/>
    <property type="match status" value="1"/>
</dbReference>
<organism evidence="7 8">
    <name type="scientific">Jaapia argillacea MUCL 33604</name>
    <dbReference type="NCBI Taxonomy" id="933084"/>
    <lineage>
        <taxon>Eukaryota</taxon>
        <taxon>Fungi</taxon>
        <taxon>Dikarya</taxon>
        <taxon>Basidiomycota</taxon>
        <taxon>Agaricomycotina</taxon>
        <taxon>Agaricomycetes</taxon>
        <taxon>Agaricomycetidae</taxon>
        <taxon>Jaapiales</taxon>
        <taxon>Jaapiaceae</taxon>
        <taxon>Jaapia</taxon>
    </lineage>
</organism>
<dbReference type="InParanoid" id="A0A067Q4V3"/>
<comment type="similarity">
    <text evidence="2">Belongs to the acetate uptake transporter (AceTr) (TC 2.A.96) family.</text>
</comment>
<keyword evidence="5 6" id="KW-0472">Membrane</keyword>
<dbReference type="InterPro" id="IPR000791">
    <property type="entry name" value="Gpr1/Fun34/SatP-like"/>
</dbReference>
<evidence type="ECO:0000313" key="8">
    <source>
        <dbReference type="Proteomes" id="UP000027265"/>
    </source>
</evidence>
<keyword evidence="8" id="KW-1185">Reference proteome</keyword>
<feature type="transmembrane region" description="Helical" evidence="6">
    <location>
        <begin position="139"/>
        <end position="156"/>
    </location>
</feature>
<feature type="transmembrane region" description="Helical" evidence="6">
    <location>
        <begin position="193"/>
        <end position="213"/>
    </location>
</feature>
<protein>
    <submittedName>
        <fullName evidence="7">Uncharacterized protein</fullName>
    </submittedName>
</protein>
<feature type="transmembrane region" description="Helical" evidence="6">
    <location>
        <begin position="162"/>
        <end position="181"/>
    </location>
</feature>
<proteinExistence type="inferred from homology"/>
<evidence type="ECO:0000256" key="3">
    <source>
        <dbReference type="ARBA" id="ARBA00022692"/>
    </source>
</evidence>
<dbReference type="STRING" id="933084.A0A067Q4V3"/>
<feature type="transmembrane region" description="Helical" evidence="6">
    <location>
        <begin position="112"/>
        <end position="132"/>
    </location>
</feature>
<dbReference type="Pfam" id="PF01184">
    <property type="entry name" value="Gpr1_Fun34_YaaH"/>
    <property type="match status" value="1"/>
</dbReference>
<dbReference type="GO" id="GO:0015123">
    <property type="term" value="F:acetate transmembrane transporter activity"/>
    <property type="evidence" value="ECO:0007669"/>
    <property type="project" value="TreeGrafter"/>
</dbReference>
<evidence type="ECO:0000256" key="5">
    <source>
        <dbReference type="ARBA" id="ARBA00023136"/>
    </source>
</evidence>
<keyword evidence="4 6" id="KW-1133">Transmembrane helix</keyword>
<accession>A0A067Q4V3</accession>
<dbReference type="Proteomes" id="UP000027265">
    <property type="component" value="Unassembled WGS sequence"/>
</dbReference>
<dbReference type="AlphaFoldDB" id="A0A067Q4V3"/>
<dbReference type="HOGENOM" id="CLU_051062_1_2_1"/>
<keyword evidence="3 6" id="KW-0812">Transmembrane</keyword>
<name>A0A067Q4V3_9AGAM</name>
<comment type="subcellular location">
    <subcellularLocation>
        <location evidence="1">Membrane</location>
        <topology evidence="1">Multi-pass membrane protein</topology>
    </subcellularLocation>
</comment>
<evidence type="ECO:0000256" key="1">
    <source>
        <dbReference type="ARBA" id="ARBA00004141"/>
    </source>
</evidence>
<evidence type="ECO:0000256" key="6">
    <source>
        <dbReference type="SAM" id="Phobius"/>
    </source>
</evidence>
<dbReference type="InterPro" id="IPR051633">
    <property type="entry name" value="AceTr"/>
</dbReference>
<evidence type="ECO:0000256" key="4">
    <source>
        <dbReference type="ARBA" id="ARBA00022989"/>
    </source>
</evidence>
<dbReference type="PANTHER" id="PTHR31123:SF1">
    <property type="entry name" value="ACCUMULATION OF DYADS PROTEIN 2-RELATED"/>
    <property type="match status" value="1"/>
</dbReference>